<dbReference type="Pfam" id="PF00078">
    <property type="entry name" value="RVT_1"/>
    <property type="match status" value="1"/>
</dbReference>
<feature type="compositionally biased region" description="Basic and acidic residues" evidence="2">
    <location>
        <begin position="263"/>
        <end position="277"/>
    </location>
</feature>
<dbReference type="SUPFAM" id="SSF56672">
    <property type="entry name" value="DNA/RNA polymerases"/>
    <property type="match status" value="1"/>
</dbReference>
<feature type="domain" description="CCHC-type" evidence="3">
    <location>
        <begin position="323"/>
        <end position="338"/>
    </location>
</feature>
<evidence type="ECO:0000259" key="3">
    <source>
        <dbReference type="PROSITE" id="PS50158"/>
    </source>
</evidence>
<dbReference type="InterPro" id="IPR043502">
    <property type="entry name" value="DNA/RNA_pol_sf"/>
</dbReference>
<dbReference type="GO" id="GO:0008270">
    <property type="term" value="F:zinc ion binding"/>
    <property type="evidence" value="ECO:0007669"/>
    <property type="project" value="UniProtKB-KW"/>
</dbReference>
<feature type="compositionally biased region" description="Polar residues" evidence="2">
    <location>
        <begin position="379"/>
        <end position="394"/>
    </location>
</feature>
<dbReference type="GO" id="GO:0005737">
    <property type="term" value="C:cytoplasm"/>
    <property type="evidence" value="ECO:0007669"/>
    <property type="project" value="UniProtKB-ARBA"/>
</dbReference>
<dbReference type="SUPFAM" id="SSF57756">
    <property type="entry name" value="Retrovirus zinc finger-like domains"/>
    <property type="match status" value="1"/>
</dbReference>
<dbReference type="InterPro" id="IPR036875">
    <property type="entry name" value="Znf_CCHC_sf"/>
</dbReference>
<dbReference type="InterPro" id="IPR001995">
    <property type="entry name" value="Peptidase_A2_cat"/>
</dbReference>
<feature type="compositionally biased region" description="Low complexity" evidence="2">
    <location>
        <begin position="360"/>
        <end position="372"/>
    </location>
</feature>
<feature type="region of interest" description="Disordered" evidence="2">
    <location>
        <begin position="359"/>
        <end position="437"/>
    </location>
</feature>
<dbReference type="InterPro" id="IPR043128">
    <property type="entry name" value="Rev_trsase/Diguanyl_cyclase"/>
</dbReference>
<feature type="domain" description="Peptidase A2" evidence="4">
    <location>
        <begin position="465"/>
        <end position="478"/>
    </location>
</feature>
<dbReference type="GO" id="GO:0019899">
    <property type="term" value="F:enzyme binding"/>
    <property type="evidence" value="ECO:0007669"/>
    <property type="project" value="UniProtKB-ARBA"/>
</dbReference>
<accession>A0A0C2DNB2</accession>
<evidence type="ECO:0000313" key="6">
    <source>
        <dbReference type="Proteomes" id="UP000054047"/>
    </source>
</evidence>
<evidence type="ECO:0000256" key="2">
    <source>
        <dbReference type="SAM" id="MobiDB-lite"/>
    </source>
</evidence>
<feature type="region of interest" description="Disordered" evidence="2">
    <location>
        <begin position="262"/>
        <end position="287"/>
    </location>
</feature>
<dbReference type="PROSITE" id="PS50158">
    <property type="entry name" value="ZF_CCHC"/>
    <property type="match status" value="1"/>
</dbReference>
<dbReference type="GO" id="GO:0003676">
    <property type="term" value="F:nucleic acid binding"/>
    <property type="evidence" value="ECO:0007669"/>
    <property type="project" value="InterPro"/>
</dbReference>
<dbReference type="InterPro" id="IPR001878">
    <property type="entry name" value="Znf_CCHC"/>
</dbReference>
<dbReference type="InterPro" id="IPR005312">
    <property type="entry name" value="DUF1759"/>
</dbReference>
<dbReference type="AlphaFoldDB" id="A0A0C2DNB2"/>
<keyword evidence="1" id="KW-0479">Metal-binding</keyword>
<sequence length="1005" mass="114400">MAQRAPDAARCESRRTRIEGKDNACVRRVDEITEEITEDQNKAVDQLIESTEILIADAQVLAIQLEIQEQSSRGERATVTPIALPTIPIPTFTGNLLDFKNFWTLFQTNVHSQPLTELQNFNYLISSLRGDARELIRRYPVTEDNYDHAIALHKAKYADDSKILAQLHSQLEKSKAENRSTLAQRRLLETLIPIVIQLQDLKISLDGSYFAHKILAKFTPALQRKVLEHRLPLCKQDSDWKMEDILSALDCLLTTDEQINEMVEDRNYQDPKEDTRKPTTKNKPFSQSPSACIFCNSTQHRGVACFKYPRIPERRTFLQQDNRCLNCAREGHFATQCPANGCQLCPGKRHHHTICPQRVTTASTPTSSEAPPVNERQKASAQTTAPKKTSSTPIRRTVKQPRVPQFASAHPVQTRTETTQEAKQGKRQDTTILHSSDGNTAQDDVILLTGIARVRDDLQDTWTEVEILFDTGADQSFICQSLANELGLTCNSEHNFLMYTFGSDEPKPTQCGLLQLDLWDHQGKRYPVHLCTTAVLTGQEQTVHLSEDDRVFVAQHNLRLSKPTNSHASKPQILLGCDQMWDLLDVALPRYTLSSGLQLIPSKLGYLLTGKQNKPKRGESRRDIHTNVVMMMNAATEEEDEVTRWDKYWTMASAGICEFTGTKQEEKAAVNEQVTKFFNDTIQRRNDGYYVRIPYKDDHPPLPANKSIALKRLQTIADAEKAFLQVRLHELDREATRFLWVRDTNSPMIENNLVTYRFTRVTFGLDVSPFLLAGTILHHLRHAVDDDVLAREIQENLYVDNLFISADTREDLKAKVITARQIFADMEMNLRQFLSNHTPLGDSIPAEACAKSTMQKVLGINWDAKQDCLSIGCSVSPTPLVTKRTVARQIASIYNPLGLLVPLLTRTKHFQQSLWKEKLTWDEVLPTHLEQQWHTILQDITGFQRAFPRNFFPHSKESNLTVFADASEIAMSTCAYLYNSNNFTLVMAKCKLPSMKCRMTMRKWK</sequence>
<dbReference type="Gene3D" id="3.10.10.10">
    <property type="entry name" value="HIV Type 1 Reverse Transcriptase, subunit A, domain 1"/>
    <property type="match status" value="1"/>
</dbReference>
<dbReference type="PROSITE" id="PS50175">
    <property type="entry name" value="ASP_PROT_RETROV"/>
    <property type="match status" value="1"/>
</dbReference>
<dbReference type="Pfam" id="PF05585">
    <property type="entry name" value="DUF1758"/>
    <property type="match status" value="1"/>
</dbReference>
<evidence type="ECO:0000313" key="5">
    <source>
        <dbReference type="EMBL" id="KIH64177.1"/>
    </source>
</evidence>
<dbReference type="Pfam" id="PF03564">
    <property type="entry name" value="DUF1759"/>
    <property type="match status" value="1"/>
</dbReference>
<gene>
    <name evidence="5" type="ORF">ANCDUO_05518</name>
</gene>
<dbReference type="OrthoDB" id="5920525at2759"/>
<dbReference type="SMART" id="SM00343">
    <property type="entry name" value="ZnF_C2HC"/>
    <property type="match status" value="2"/>
</dbReference>
<keyword evidence="1" id="KW-0863">Zinc-finger</keyword>
<dbReference type="Gene3D" id="3.30.70.270">
    <property type="match status" value="1"/>
</dbReference>
<dbReference type="GO" id="GO:0006508">
    <property type="term" value="P:proteolysis"/>
    <property type="evidence" value="ECO:0007669"/>
    <property type="project" value="InterPro"/>
</dbReference>
<dbReference type="PANTHER" id="PTHR47331">
    <property type="entry name" value="PHD-TYPE DOMAIN-CONTAINING PROTEIN"/>
    <property type="match status" value="1"/>
</dbReference>
<dbReference type="InterPro" id="IPR000477">
    <property type="entry name" value="RT_dom"/>
</dbReference>
<dbReference type="EMBL" id="KN728201">
    <property type="protein sequence ID" value="KIH64177.1"/>
    <property type="molecule type" value="Genomic_DNA"/>
</dbReference>
<keyword evidence="1" id="KW-0862">Zinc</keyword>
<protein>
    <submittedName>
        <fullName evidence="5">Zinc knuckle</fullName>
    </submittedName>
</protein>
<evidence type="ECO:0000256" key="1">
    <source>
        <dbReference type="PROSITE-ProRule" id="PRU00047"/>
    </source>
</evidence>
<dbReference type="GO" id="GO:0004190">
    <property type="term" value="F:aspartic-type endopeptidase activity"/>
    <property type="evidence" value="ECO:0007669"/>
    <property type="project" value="InterPro"/>
</dbReference>
<organism evidence="5 6">
    <name type="scientific">Ancylostoma duodenale</name>
    <dbReference type="NCBI Taxonomy" id="51022"/>
    <lineage>
        <taxon>Eukaryota</taxon>
        <taxon>Metazoa</taxon>
        <taxon>Ecdysozoa</taxon>
        <taxon>Nematoda</taxon>
        <taxon>Chromadorea</taxon>
        <taxon>Rhabditida</taxon>
        <taxon>Rhabditina</taxon>
        <taxon>Rhabditomorpha</taxon>
        <taxon>Strongyloidea</taxon>
        <taxon>Ancylostomatidae</taxon>
        <taxon>Ancylostomatinae</taxon>
        <taxon>Ancylostoma</taxon>
    </lineage>
</organism>
<keyword evidence="6" id="KW-1185">Reference proteome</keyword>
<proteinExistence type="predicted"/>
<dbReference type="Pfam" id="PF05380">
    <property type="entry name" value="Peptidase_A17"/>
    <property type="match status" value="1"/>
</dbReference>
<dbReference type="Proteomes" id="UP000054047">
    <property type="component" value="Unassembled WGS sequence"/>
</dbReference>
<name>A0A0C2DNB2_9BILA</name>
<evidence type="ECO:0000259" key="4">
    <source>
        <dbReference type="PROSITE" id="PS50175"/>
    </source>
</evidence>
<feature type="compositionally biased region" description="Basic and acidic residues" evidence="2">
    <location>
        <begin position="418"/>
        <end position="429"/>
    </location>
</feature>
<dbReference type="InterPro" id="IPR008042">
    <property type="entry name" value="Retrotrans_Pao"/>
</dbReference>
<reference evidence="5 6" key="1">
    <citation type="submission" date="2013-12" db="EMBL/GenBank/DDBJ databases">
        <title>Draft genome of the parsitic nematode Ancylostoma duodenale.</title>
        <authorList>
            <person name="Mitreva M."/>
        </authorList>
    </citation>
    <scope>NUCLEOTIDE SEQUENCE [LARGE SCALE GENOMIC DNA]</scope>
    <source>
        <strain evidence="5 6">Zhejiang</strain>
    </source>
</reference>
<dbReference type="InterPro" id="IPR008737">
    <property type="entry name" value="DUF1758"/>
</dbReference>